<dbReference type="EMBL" id="VFOW01000001">
    <property type="protein sequence ID" value="TQL78374.1"/>
    <property type="molecule type" value="Genomic_DNA"/>
</dbReference>
<dbReference type="InterPro" id="IPR050275">
    <property type="entry name" value="PGM_Phosphatase"/>
</dbReference>
<dbReference type="FunCoup" id="A0A543B0M2">
    <property type="interactions" value="127"/>
</dbReference>
<dbReference type="GO" id="GO:0005737">
    <property type="term" value="C:cytoplasm"/>
    <property type="evidence" value="ECO:0007669"/>
    <property type="project" value="TreeGrafter"/>
</dbReference>
<evidence type="ECO:0000313" key="4">
    <source>
        <dbReference type="Proteomes" id="UP000317043"/>
    </source>
</evidence>
<dbReference type="PANTHER" id="PTHR48100">
    <property type="entry name" value="BROAD-SPECIFICITY PHOSPHATASE YOR283W-RELATED"/>
    <property type="match status" value="1"/>
</dbReference>
<feature type="binding site" evidence="2">
    <location>
        <begin position="110"/>
        <end position="111"/>
    </location>
    <ligand>
        <name>substrate</name>
    </ligand>
</feature>
<dbReference type="OrthoDB" id="4697614at2"/>
<feature type="binding site" evidence="2">
    <location>
        <position position="58"/>
    </location>
    <ligand>
        <name>substrate</name>
    </ligand>
</feature>
<protein>
    <submittedName>
        <fullName evidence="3">Putative phosphoglycerate mutase</fullName>
    </submittedName>
</protein>
<dbReference type="Gene3D" id="3.40.50.1240">
    <property type="entry name" value="Phosphoglycerate mutase-like"/>
    <property type="match status" value="1"/>
</dbReference>
<comment type="caution">
    <text evidence="3">The sequence shown here is derived from an EMBL/GenBank/DDBJ whole genome shotgun (WGS) entry which is preliminary data.</text>
</comment>
<gene>
    <name evidence="3" type="ORF">FB566_3960</name>
</gene>
<dbReference type="InterPro" id="IPR013078">
    <property type="entry name" value="His_Pase_superF_clade-1"/>
</dbReference>
<evidence type="ECO:0000256" key="2">
    <source>
        <dbReference type="PIRSR" id="PIRSR613078-2"/>
    </source>
</evidence>
<dbReference type="SMART" id="SM00855">
    <property type="entry name" value="PGAM"/>
    <property type="match status" value="1"/>
</dbReference>
<feature type="binding site" evidence="2">
    <location>
        <begin position="8"/>
        <end position="15"/>
    </location>
    <ligand>
        <name>substrate</name>
    </ligand>
</feature>
<dbReference type="InterPro" id="IPR001345">
    <property type="entry name" value="PG/BPGM_mutase_AS"/>
</dbReference>
<dbReference type="InParanoid" id="A0A543B0M2"/>
<accession>A0A543B0M2</accession>
<dbReference type="AlphaFoldDB" id="A0A543B0M2"/>
<organism evidence="3 4">
    <name type="scientific">Stackebrandtia endophytica</name>
    <dbReference type="NCBI Taxonomy" id="1496996"/>
    <lineage>
        <taxon>Bacteria</taxon>
        <taxon>Bacillati</taxon>
        <taxon>Actinomycetota</taxon>
        <taxon>Actinomycetes</taxon>
        <taxon>Glycomycetales</taxon>
        <taxon>Glycomycetaceae</taxon>
        <taxon>Stackebrandtia</taxon>
    </lineage>
</organism>
<dbReference type="PROSITE" id="PS00175">
    <property type="entry name" value="PG_MUTASE"/>
    <property type="match status" value="1"/>
</dbReference>
<dbReference type="RefSeq" id="WP_142042719.1">
    <property type="nucleotide sequence ID" value="NZ_JBHTGS010000003.1"/>
</dbReference>
<name>A0A543B0M2_9ACTN</name>
<feature type="active site" description="Tele-phosphohistidine intermediate" evidence="1">
    <location>
        <position position="9"/>
    </location>
</feature>
<sequence length="200" mass="21474">MKRIILLRHGQTEWNNAGRFQGTTDVALDDVGRQQADRAAKALAAIGPHSVFASDLSRAHDTAVPLAGLIGASVQVDPRLRERGYGPWEGLTRAEVSAAFPERFADWEARRPFHVDGIEQQDEVAERGREVLESIAATLPADGTAVVVSHGGVLRQAVAAFLGWNLAQADTISGLGNCCWADVQQGGSGWRLHGYNKSAP</sequence>
<reference evidence="3 4" key="1">
    <citation type="submission" date="2019-06" db="EMBL/GenBank/DDBJ databases">
        <title>Sequencing the genomes of 1000 actinobacteria strains.</title>
        <authorList>
            <person name="Klenk H.-P."/>
        </authorList>
    </citation>
    <scope>NUCLEOTIDE SEQUENCE [LARGE SCALE GENOMIC DNA]</scope>
    <source>
        <strain evidence="3 4">DSM 45928</strain>
    </source>
</reference>
<dbReference type="CDD" id="cd07067">
    <property type="entry name" value="HP_PGM_like"/>
    <property type="match status" value="1"/>
</dbReference>
<dbReference type="SUPFAM" id="SSF53254">
    <property type="entry name" value="Phosphoglycerate mutase-like"/>
    <property type="match status" value="1"/>
</dbReference>
<dbReference type="Proteomes" id="UP000317043">
    <property type="component" value="Unassembled WGS sequence"/>
</dbReference>
<dbReference type="GO" id="GO:0016791">
    <property type="term" value="F:phosphatase activity"/>
    <property type="evidence" value="ECO:0007669"/>
    <property type="project" value="TreeGrafter"/>
</dbReference>
<feature type="active site" description="Proton donor/acceptor" evidence="1">
    <location>
        <position position="82"/>
    </location>
</feature>
<dbReference type="PANTHER" id="PTHR48100:SF62">
    <property type="entry name" value="GLUCOSYL-3-PHOSPHOGLYCERATE PHOSPHATASE"/>
    <property type="match status" value="1"/>
</dbReference>
<dbReference type="Pfam" id="PF00300">
    <property type="entry name" value="His_Phos_1"/>
    <property type="match status" value="1"/>
</dbReference>
<evidence type="ECO:0000313" key="3">
    <source>
        <dbReference type="EMBL" id="TQL78374.1"/>
    </source>
</evidence>
<evidence type="ECO:0000256" key="1">
    <source>
        <dbReference type="PIRSR" id="PIRSR613078-1"/>
    </source>
</evidence>
<dbReference type="InterPro" id="IPR029033">
    <property type="entry name" value="His_PPase_superfam"/>
</dbReference>
<feature type="binding site" evidence="2">
    <location>
        <begin position="82"/>
        <end position="85"/>
    </location>
    <ligand>
        <name>substrate</name>
    </ligand>
</feature>
<keyword evidence="4" id="KW-1185">Reference proteome</keyword>
<proteinExistence type="predicted"/>